<keyword evidence="3" id="KW-1185">Reference proteome</keyword>
<accession>A0ABT0B4E3</accession>
<proteinExistence type="predicted"/>
<dbReference type="EMBL" id="JALHLE010000024">
    <property type="protein sequence ID" value="MCJ2179932.1"/>
    <property type="molecule type" value="Genomic_DNA"/>
</dbReference>
<protein>
    <submittedName>
        <fullName evidence="2">DUF1275 family protein</fullName>
    </submittedName>
</protein>
<keyword evidence="1" id="KW-0812">Transmembrane</keyword>
<dbReference type="RefSeq" id="WP_243995154.1">
    <property type="nucleotide sequence ID" value="NZ_JALHLE010000024.1"/>
</dbReference>
<dbReference type="PANTHER" id="PTHR37314:SF4">
    <property type="entry name" value="UPF0700 TRANSMEMBRANE PROTEIN YOAK"/>
    <property type="match status" value="1"/>
</dbReference>
<sequence>MLHLDKPRQILAAALSALAGYVDASGYLSADRYFVSFMSGNTTRLATDLVTEGTRAAIPALLIAGFVLGVAAGTVTAHKAGRWRKPAVLALVTLLLATGTACALNGWLEAMMACLVLAMGAINNTLQRGETPVALTYLTGALVRIGKALGSAATGQHQDPAWPFVVMWLSLASGAAAGAAAFLSLGPESLSIAVALSALLTFAGYRIARTNGQS</sequence>
<comment type="caution">
    <text evidence="2">The sequence shown here is derived from an EMBL/GenBank/DDBJ whole genome shotgun (WGS) entry which is preliminary data.</text>
</comment>
<keyword evidence="1" id="KW-1133">Transmembrane helix</keyword>
<organism evidence="2 3">
    <name type="scientific">Novosphingobium album</name>
    <name type="common">ex Hu et al. 2023</name>
    <dbReference type="NCBI Taxonomy" id="2930093"/>
    <lineage>
        <taxon>Bacteria</taxon>
        <taxon>Pseudomonadati</taxon>
        <taxon>Pseudomonadota</taxon>
        <taxon>Alphaproteobacteria</taxon>
        <taxon>Sphingomonadales</taxon>
        <taxon>Sphingomonadaceae</taxon>
        <taxon>Novosphingobium</taxon>
    </lineage>
</organism>
<feature type="transmembrane region" description="Helical" evidence="1">
    <location>
        <begin position="189"/>
        <end position="208"/>
    </location>
</feature>
<evidence type="ECO:0000313" key="2">
    <source>
        <dbReference type="EMBL" id="MCJ2179932.1"/>
    </source>
</evidence>
<gene>
    <name evidence="2" type="ORF">MTR64_15280</name>
</gene>
<dbReference type="Proteomes" id="UP001162880">
    <property type="component" value="Unassembled WGS sequence"/>
</dbReference>
<keyword evidence="1" id="KW-0472">Membrane</keyword>
<feature type="transmembrane region" description="Helical" evidence="1">
    <location>
        <begin position="89"/>
        <end position="122"/>
    </location>
</feature>
<feature type="transmembrane region" description="Helical" evidence="1">
    <location>
        <begin position="56"/>
        <end position="77"/>
    </location>
</feature>
<dbReference type="InterPro" id="IPR010699">
    <property type="entry name" value="DUF1275"/>
</dbReference>
<name>A0ABT0B4E3_9SPHN</name>
<evidence type="ECO:0000256" key="1">
    <source>
        <dbReference type="SAM" id="Phobius"/>
    </source>
</evidence>
<feature type="transmembrane region" description="Helical" evidence="1">
    <location>
        <begin position="161"/>
        <end position="183"/>
    </location>
</feature>
<dbReference type="Pfam" id="PF06912">
    <property type="entry name" value="DUF1275"/>
    <property type="match status" value="1"/>
</dbReference>
<evidence type="ECO:0000313" key="3">
    <source>
        <dbReference type="Proteomes" id="UP001162880"/>
    </source>
</evidence>
<reference evidence="2" key="1">
    <citation type="submission" date="2022-03" db="EMBL/GenBank/DDBJ databases">
        <title>Identification of a novel bacterium isolated from mangrove sediments.</title>
        <authorList>
            <person name="Pan X."/>
        </authorList>
    </citation>
    <scope>NUCLEOTIDE SEQUENCE</scope>
    <source>
        <strain evidence="2">B2580</strain>
    </source>
</reference>
<dbReference type="PANTHER" id="PTHR37314">
    <property type="entry name" value="SLR0142 PROTEIN"/>
    <property type="match status" value="1"/>
</dbReference>